<evidence type="ECO:0000256" key="1">
    <source>
        <dbReference type="ARBA" id="ARBA00004141"/>
    </source>
</evidence>
<dbReference type="Proteomes" id="UP000574390">
    <property type="component" value="Unassembled WGS sequence"/>
</dbReference>
<dbReference type="PANTHER" id="PTHR21236">
    <property type="entry name" value="GOLGI MEMBRANE PROTEIN YIP1"/>
    <property type="match status" value="1"/>
</dbReference>
<accession>A0A7J6PJQ4</accession>
<evidence type="ECO:0000256" key="5">
    <source>
        <dbReference type="ARBA" id="ARBA00023136"/>
    </source>
</evidence>
<evidence type="ECO:0000256" key="6">
    <source>
        <dbReference type="SAM" id="MobiDB-lite"/>
    </source>
</evidence>
<comment type="caution">
    <text evidence="8">The sequence shown here is derived from an EMBL/GenBank/DDBJ whole genome shotgun (WGS) entry which is preliminary data.</text>
</comment>
<feature type="transmembrane region" description="Helical" evidence="7">
    <location>
        <begin position="70"/>
        <end position="95"/>
    </location>
</feature>
<evidence type="ECO:0000256" key="3">
    <source>
        <dbReference type="ARBA" id="ARBA00022692"/>
    </source>
</evidence>
<dbReference type="GO" id="GO:0005802">
    <property type="term" value="C:trans-Golgi network"/>
    <property type="evidence" value="ECO:0007669"/>
    <property type="project" value="TreeGrafter"/>
</dbReference>
<keyword evidence="4 7" id="KW-1133">Transmembrane helix</keyword>
<name>A0A7J6PJQ4_PEROL</name>
<sequence length="98" mass="10229">MGGAGPQHPTPGGGSMGEFDTDDDDLANEPPLLEELGIDLDAIAARIKSILFFRGVSQNLMQDTDLGGPLLIAAAFGTMLVLAGKVVSYDVLFFMSVS</sequence>
<evidence type="ECO:0000313" key="8">
    <source>
        <dbReference type="EMBL" id="KAF4696339.1"/>
    </source>
</evidence>
<dbReference type="EMBL" id="JABANM010035727">
    <property type="protein sequence ID" value="KAF4696339.1"/>
    <property type="molecule type" value="Genomic_DNA"/>
</dbReference>
<dbReference type="GO" id="GO:0016020">
    <property type="term" value="C:membrane"/>
    <property type="evidence" value="ECO:0007669"/>
    <property type="project" value="UniProtKB-SubCell"/>
</dbReference>
<evidence type="ECO:0000256" key="2">
    <source>
        <dbReference type="ARBA" id="ARBA00010596"/>
    </source>
</evidence>
<dbReference type="InterPro" id="IPR045231">
    <property type="entry name" value="Yip1/4-like"/>
</dbReference>
<reference evidence="8 9" key="1">
    <citation type="submission" date="2020-04" db="EMBL/GenBank/DDBJ databases">
        <title>Perkinsus olseni comparative genomics.</title>
        <authorList>
            <person name="Bogema D.R."/>
        </authorList>
    </citation>
    <scope>NUCLEOTIDE SEQUENCE [LARGE SCALE GENOMIC DNA]</scope>
    <source>
        <strain evidence="8">ATCC PRA-205</strain>
    </source>
</reference>
<gene>
    <name evidence="8" type="primary">YIPF5_2</name>
    <name evidence="8" type="ORF">FOZ62_017942</name>
</gene>
<proteinExistence type="inferred from homology"/>
<evidence type="ECO:0000256" key="7">
    <source>
        <dbReference type="SAM" id="Phobius"/>
    </source>
</evidence>
<feature type="compositionally biased region" description="Gly residues" evidence="6">
    <location>
        <begin position="1"/>
        <end position="16"/>
    </location>
</feature>
<dbReference type="PANTHER" id="PTHR21236:SF2">
    <property type="entry name" value="PROTEIN YIPF"/>
    <property type="match status" value="1"/>
</dbReference>
<protein>
    <submittedName>
        <fullName evidence="8">Protein yipf5</fullName>
    </submittedName>
</protein>
<dbReference type="GO" id="GO:0048280">
    <property type="term" value="P:vesicle fusion with Golgi apparatus"/>
    <property type="evidence" value="ECO:0007669"/>
    <property type="project" value="TreeGrafter"/>
</dbReference>
<organism evidence="8 9">
    <name type="scientific">Perkinsus olseni</name>
    <name type="common">Perkinsus atlanticus</name>
    <dbReference type="NCBI Taxonomy" id="32597"/>
    <lineage>
        <taxon>Eukaryota</taxon>
        <taxon>Sar</taxon>
        <taxon>Alveolata</taxon>
        <taxon>Perkinsozoa</taxon>
        <taxon>Perkinsea</taxon>
        <taxon>Perkinsida</taxon>
        <taxon>Perkinsidae</taxon>
        <taxon>Perkinsus</taxon>
    </lineage>
</organism>
<keyword evidence="3 7" id="KW-0812">Transmembrane</keyword>
<dbReference type="GO" id="GO:0006888">
    <property type="term" value="P:endoplasmic reticulum to Golgi vesicle-mediated transport"/>
    <property type="evidence" value="ECO:0007669"/>
    <property type="project" value="InterPro"/>
</dbReference>
<keyword evidence="5 7" id="KW-0472">Membrane</keyword>
<comment type="subcellular location">
    <subcellularLocation>
        <location evidence="1">Membrane</location>
        <topology evidence="1">Multi-pass membrane protein</topology>
    </subcellularLocation>
</comment>
<evidence type="ECO:0000256" key="4">
    <source>
        <dbReference type="ARBA" id="ARBA00022989"/>
    </source>
</evidence>
<feature type="region of interest" description="Disordered" evidence="6">
    <location>
        <begin position="1"/>
        <end position="30"/>
    </location>
</feature>
<dbReference type="AlphaFoldDB" id="A0A7J6PJQ4"/>
<evidence type="ECO:0000313" key="9">
    <source>
        <dbReference type="Proteomes" id="UP000574390"/>
    </source>
</evidence>
<comment type="similarity">
    <text evidence="2">Belongs to the YIP1 family.</text>
</comment>